<sequence length="154" mass="17740">MSHKVDLPVHHFSKAKNCFSEVKFLSCDTSMNGKIITQLSEVCKSIEELHLIVKAKNNYDKIVKLIEGQKKLTKIHLLQLGISCCEIIENSIIKHANTIQHFMTNRKPMTKILSTFINLRVLELDDDIYVSSWDDIDNITLPFLQVLKLIVFQD</sequence>
<evidence type="ECO:0000313" key="3">
    <source>
        <dbReference type="Proteomes" id="UP000247702"/>
    </source>
</evidence>
<dbReference type="EMBL" id="BEXD01004370">
    <property type="protein sequence ID" value="GBC10276.1"/>
    <property type="molecule type" value="Genomic_DNA"/>
</dbReference>
<gene>
    <name evidence="2" type="ORF">RCL2_000213500</name>
    <name evidence="1" type="ORF">RclHR1_00950013</name>
</gene>
<dbReference type="EMBL" id="BLAL01000012">
    <property type="protein sequence ID" value="GES74665.1"/>
    <property type="molecule type" value="Genomic_DNA"/>
</dbReference>
<protein>
    <submittedName>
        <fullName evidence="1">Uncharacterized protein</fullName>
    </submittedName>
</protein>
<proteinExistence type="predicted"/>
<reference evidence="1 3" key="1">
    <citation type="submission" date="2017-11" db="EMBL/GenBank/DDBJ databases">
        <title>The genome of Rhizophagus clarus HR1 reveals common genetic basis of auxotrophy among arbuscular mycorrhizal fungi.</title>
        <authorList>
            <person name="Kobayashi Y."/>
        </authorList>
    </citation>
    <scope>NUCLEOTIDE SEQUENCE [LARGE SCALE GENOMIC DNA]</scope>
    <source>
        <strain evidence="1 3">HR1</strain>
    </source>
</reference>
<reference evidence="2" key="2">
    <citation type="submission" date="2019-10" db="EMBL/GenBank/DDBJ databases">
        <title>Conservation and host-specific expression of non-tandemly repeated heterogenous ribosome RNA gene in arbuscular mycorrhizal fungi.</title>
        <authorList>
            <person name="Maeda T."/>
            <person name="Kobayashi Y."/>
            <person name="Nakagawa T."/>
            <person name="Ezawa T."/>
            <person name="Yamaguchi K."/>
            <person name="Bino T."/>
            <person name="Nishimoto Y."/>
            <person name="Shigenobu S."/>
            <person name="Kawaguchi M."/>
        </authorList>
    </citation>
    <scope>NUCLEOTIDE SEQUENCE</scope>
    <source>
        <strain evidence="2">HR1</strain>
    </source>
</reference>
<name>A0A2Z6S4W3_9GLOM</name>
<comment type="caution">
    <text evidence="1">The sequence shown here is derived from an EMBL/GenBank/DDBJ whole genome shotgun (WGS) entry which is preliminary data.</text>
</comment>
<organism evidence="1 3">
    <name type="scientific">Rhizophagus clarus</name>
    <dbReference type="NCBI Taxonomy" id="94130"/>
    <lineage>
        <taxon>Eukaryota</taxon>
        <taxon>Fungi</taxon>
        <taxon>Fungi incertae sedis</taxon>
        <taxon>Mucoromycota</taxon>
        <taxon>Glomeromycotina</taxon>
        <taxon>Glomeromycetes</taxon>
        <taxon>Glomerales</taxon>
        <taxon>Glomeraceae</taxon>
        <taxon>Rhizophagus</taxon>
    </lineage>
</organism>
<evidence type="ECO:0000313" key="2">
    <source>
        <dbReference type="EMBL" id="GES74665.1"/>
    </source>
</evidence>
<evidence type="ECO:0000313" key="1">
    <source>
        <dbReference type="EMBL" id="GBC10276.1"/>
    </source>
</evidence>
<accession>A0A2Z6S4W3</accession>
<dbReference type="Proteomes" id="UP000615446">
    <property type="component" value="Unassembled WGS sequence"/>
</dbReference>
<dbReference type="AlphaFoldDB" id="A0A2Z6S4W3"/>
<keyword evidence="3" id="KW-1185">Reference proteome</keyword>
<dbReference type="Proteomes" id="UP000247702">
    <property type="component" value="Unassembled WGS sequence"/>
</dbReference>